<gene>
    <name evidence="1" type="ORF">F4821DRAFT_183232</name>
</gene>
<reference evidence="1 2" key="1">
    <citation type="journal article" date="2022" name="New Phytol.">
        <title>Ecological generalism drives hyperdiversity of secondary metabolite gene clusters in xylarialean endophytes.</title>
        <authorList>
            <person name="Franco M.E.E."/>
            <person name="Wisecaver J.H."/>
            <person name="Arnold A.E."/>
            <person name="Ju Y.M."/>
            <person name="Slot J.C."/>
            <person name="Ahrendt S."/>
            <person name="Moore L.P."/>
            <person name="Eastman K.E."/>
            <person name="Scott K."/>
            <person name="Konkel Z."/>
            <person name="Mondo S.J."/>
            <person name="Kuo A."/>
            <person name="Hayes R.D."/>
            <person name="Haridas S."/>
            <person name="Andreopoulos B."/>
            <person name="Riley R."/>
            <person name="LaButti K."/>
            <person name="Pangilinan J."/>
            <person name="Lipzen A."/>
            <person name="Amirebrahimi M."/>
            <person name="Yan J."/>
            <person name="Adam C."/>
            <person name="Keymanesh K."/>
            <person name="Ng V."/>
            <person name="Louie K."/>
            <person name="Northen T."/>
            <person name="Drula E."/>
            <person name="Henrissat B."/>
            <person name="Hsieh H.M."/>
            <person name="Youens-Clark K."/>
            <person name="Lutzoni F."/>
            <person name="Miadlikowska J."/>
            <person name="Eastwood D.C."/>
            <person name="Hamelin R.C."/>
            <person name="Grigoriev I.V."/>
            <person name="U'Ren J.M."/>
        </authorList>
    </citation>
    <scope>NUCLEOTIDE SEQUENCE [LARGE SCALE GENOMIC DNA]</scope>
    <source>
        <strain evidence="1 2">ER1909</strain>
    </source>
</reference>
<comment type="caution">
    <text evidence="1">The sequence shown here is derived from an EMBL/GenBank/DDBJ whole genome shotgun (WGS) entry which is preliminary data.</text>
</comment>
<evidence type="ECO:0000313" key="2">
    <source>
        <dbReference type="Proteomes" id="UP001497680"/>
    </source>
</evidence>
<dbReference type="EMBL" id="MU394347">
    <property type="protein sequence ID" value="KAI6083723.1"/>
    <property type="molecule type" value="Genomic_DNA"/>
</dbReference>
<organism evidence="1 2">
    <name type="scientific">Hypoxylon rubiginosum</name>
    <dbReference type="NCBI Taxonomy" id="110542"/>
    <lineage>
        <taxon>Eukaryota</taxon>
        <taxon>Fungi</taxon>
        <taxon>Dikarya</taxon>
        <taxon>Ascomycota</taxon>
        <taxon>Pezizomycotina</taxon>
        <taxon>Sordariomycetes</taxon>
        <taxon>Xylariomycetidae</taxon>
        <taxon>Xylariales</taxon>
        <taxon>Hypoxylaceae</taxon>
        <taxon>Hypoxylon</taxon>
    </lineage>
</organism>
<protein>
    <submittedName>
        <fullName evidence="1">Uncharacterized protein</fullName>
    </submittedName>
</protein>
<sequence length="522" mass="60453">MATLHCPESCHDDGSIKQGLEGLWEELATRLHDRQEDLLCHQVVDQESLEAFIAKTKDEYASFRTRRRSTWRSFGKRMQTMCENLSNILQRYAGIADCLKTIHPQGGPLLYGVLSIIITVVGQKERMEKSLETGLARISSWFGDVTDYQNIWSDSESQALKNCAYDVYANMFRFVMGVWDFYSCGLRHRIVRVLKWQTKPIAESELEDLQSSLQRFMGETRKLLHKRVKKMESKDEQRDISEWKDYMSSLRYSLRCSGPIDPGVHCQKLKQLQRRLANAEDDNDNDDHENLDLSHQENVHLLERSASFKWWLMNEDSCMVILRSVNRADSGSFQHQQPQWISAPLADHLVKLQPQTNVKVLYHAIANAEETPAATIAAFICNMLEWDQTFFRQMKQSVENVLGAQGTGTGDVEEYLELIQKMLMAWCEARPDRVVYFVIDRFDKYFEKGSEASMATKAILEHFYGIIRQLSRQGKGLIKICFHVGNSFWPDSVQWKVEELTTQNDGAYFKDSGIWHQRSIVM</sequence>
<dbReference type="Proteomes" id="UP001497680">
    <property type="component" value="Unassembled WGS sequence"/>
</dbReference>
<proteinExistence type="predicted"/>
<name>A0ACC0CTV0_9PEZI</name>
<accession>A0ACC0CTV0</accession>
<evidence type="ECO:0000313" key="1">
    <source>
        <dbReference type="EMBL" id="KAI6083723.1"/>
    </source>
</evidence>
<keyword evidence="2" id="KW-1185">Reference proteome</keyword>